<reference evidence="1 2" key="1">
    <citation type="submission" date="2013-11" db="EMBL/GenBank/DDBJ databases">
        <title>The Genome Sequence of Phytophthora parasitica CJ05E6.</title>
        <authorList>
            <consortium name="The Broad Institute Genomics Platform"/>
            <person name="Russ C."/>
            <person name="Tyler B."/>
            <person name="Panabieres F."/>
            <person name="Shan W."/>
            <person name="Tripathy S."/>
            <person name="Grunwald N."/>
            <person name="Machado M."/>
            <person name="Johnson C.S."/>
            <person name="Arredondo F."/>
            <person name="Hong C."/>
            <person name="Coffey M."/>
            <person name="Young S.K."/>
            <person name="Zeng Q."/>
            <person name="Gargeya S."/>
            <person name="Fitzgerald M."/>
            <person name="Abouelleil A."/>
            <person name="Alvarado L."/>
            <person name="Chapman S.B."/>
            <person name="Gainer-Dewar J."/>
            <person name="Goldberg J."/>
            <person name="Griggs A."/>
            <person name="Gujja S."/>
            <person name="Hansen M."/>
            <person name="Howarth C."/>
            <person name="Imamovic A."/>
            <person name="Ireland A."/>
            <person name="Larimer J."/>
            <person name="McCowan C."/>
            <person name="Murphy C."/>
            <person name="Pearson M."/>
            <person name="Poon T.W."/>
            <person name="Priest M."/>
            <person name="Roberts A."/>
            <person name="Saif S."/>
            <person name="Shea T."/>
            <person name="Sykes S."/>
            <person name="Wortman J."/>
            <person name="Nusbaum C."/>
            <person name="Birren B."/>
        </authorList>
    </citation>
    <scope>NUCLEOTIDE SEQUENCE [LARGE SCALE GENOMIC DNA]</scope>
    <source>
        <strain evidence="1 2">CJ05E6</strain>
    </source>
</reference>
<protein>
    <submittedName>
        <fullName evidence="1">Uncharacterized protein</fullName>
    </submittedName>
</protein>
<name>W2JI86_PHYNI</name>
<evidence type="ECO:0000313" key="1">
    <source>
        <dbReference type="EMBL" id="ETL45313.1"/>
    </source>
</evidence>
<evidence type="ECO:0000313" key="2">
    <source>
        <dbReference type="Proteomes" id="UP000053864"/>
    </source>
</evidence>
<organism evidence="1 2">
    <name type="scientific">Phytophthora nicotianae</name>
    <name type="common">Potato buckeye rot agent</name>
    <name type="synonym">Phytophthora parasitica</name>
    <dbReference type="NCBI Taxonomy" id="4792"/>
    <lineage>
        <taxon>Eukaryota</taxon>
        <taxon>Sar</taxon>
        <taxon>Stramenopiles</taxon>
        <taxon>Oomycota</taxon>
        <taxon>Peronosporomycetes</taxon>
        <taxon>Peronosporales</taxon>
        <taxon>Peronosporaceae</taxon>
        <taxon>Phytophthora</taxon>
    </lineage>
</organism>
<sequence length="66" mass="7087">MSSKTYVYCGRFLVTLSHVVVRGDRPLAKQKTCGVVAILAPHCDVDCFNSSKQSAIPADNAQSSQS</sequence>
<gene>
    <name evidence="1" type="ORF">L916_04572</name>
</gene>
<proteinExistence type="predicted"/>
<dbReference type="EMBL" id="KI671802">
    <property type="protein sequence ID" value="ETL45313.1"/>
    <property type="molecule type" value="Genomic_DNA"/>
</dbReference>
<dbReference type="Proteomes" id="UP000053864">
    <property type="component" value="Unassembled WGS sequence"/>
</dbReference>
<accession>W2JI86</accession>
<dbReference type="AlphaFoldDB" id="W2JI86"/>